<evidence type="ECO:0000256" key="2">
    <source>
        <dbReference type="SAM" id="Phobius"/>
    </source>
</evidence>
<reference evidence="6 7" key="1">
    <citation type="submission" date="2020-10" db="EMBL/GenBank/DDBJ databases">
        <title>Connecting structure to function with the recovery of over 1000 high-quality activated sludge metagenome-assembled genomes encoding full-length rRNA genes using long-read sequencing.</title>
        <authorList>
            <person name="Singleton C.M."/>
            <person name="Petriglieri F."/>
            <person name="Kristensen J.M."/>
            <person name="Kirkegaard R.H."/>
            <person name="Michaelsen T.Y."/>
            <person name="Andersen M.H."/>
            <person name="Karst S.M."/>
            <person name="Dueholm M.S."/>
            <person name="Nielsen P.H."/>
            <person name="Albertsen M."/>
        </authorList>
    </citation>
    <scope>NUCLEOTIDE SEQUENCE [LARGE SCALE GENOMIC DNA]</scope>
    <source>
        <strain evidence="6">Ega_18-Q3-R5-49_MAXAC.001</strain>
    </source>
</reference>
<comment type="caution">
    <text evidence="6">The sequence shown here is derived from an EMBL/GenBank/DDBJ whole genome shotgun (WGS) entry which is preliminary data.</text>
</comment>
<evidence type="ECO:0000256" key="1">
    <source>
        <dbReference type="SAM" id="MobiDB-lite"/>
    </source>
</evidence>
<organism evidence="6 7">
    <name type="scientific">Candidatus Phosphoribacter hodrii</name>
    <dbReference type="NCBI Taxonomy" id="2953743"/>
    <lineage>
        <taxon>Bacteria</taxon>
        <taxon>Bacillati</taxon>
        <taxon>Actinomycetota</taxon>
        <taxon>Actinomycetes</taxon>
        <taxon>Micrococcales</taxon>
        <taxon>Dermatophilaceae</taxon>
        <taxon>Candidatus Phosphoribacter</taxon>
    </lineage>
</organism>
<feature type="compositionally biased region" description="Low complexity" evidence="1">
    <location>
        <begin position="527"/>
        <end position="545"/>
    </location>
</feature>
<gene>
    <name evidence="6" type="ORF">IPI13_14080</name>
</gene>
<dbReference type="InterPro" id="IPR047589">
    <property type="entry name" value="DUF11_rpt"/>
</dbReference>
<keyword evidence="3" id="KW-0732">Signal</keyword>
<keyword evidence="2" id="KW-0812">Transmembrane</keyword>
<feature type="chain" id="PRO_5039020040" description="DUF11 domain-containing protein" evidence="3">
    <location>
        <begin position="23"/>
        <end position="783"/>
    </location>
</feature>
<feature type="transmembrane region" description="Helical" evidence="2">
    <location>
        <begin position="757"/>
        <end position="777"/>
    </location>
</feature>
<protein>
    <recommendedName>
        <fullName evidence="8">DUF11 domain-containing protein</fullName>
    </recommendedName>
</protein>
<evidence type="ECO:0000313" key="6">
    <source>
        <dbReference type="EMBL" id="MBK7274237.1"/>
    </source>
</evidence>
<proteinExistence type="predicted"/>
<dbReference type="Pfam" id="PF24346">
    <property type="entry name" value="DUF7507"/>
    <property type="match status" value="2"/>
</dbReference>
<feature type="domain" description="DUF7507" evidence="5">
    <location>
        <begin position="584"/>
        <end position="680"/>
    </location>
</feature>
<feature type="region of interest" description="Disordered" evidence="1">
    <location>
        <begin position="514"/>
        <end position="545"/>
    </location>
</feature>
<keyword evidence="2" id="KW-0472">Membrane</keyword>
<evidence type="ECO:0000259" key="5">
    <source>
        <dbReference type="Pfam" id="PF24346"/>
    </source>
</evidence>
<evidence type="ECO:0000259" key="4">
    <source>
        <dbReference type="Pfam" id="PF01345"/>
    </source>
</evidence>
<evidence type="ECO:0000313" key="7">
    <source>
        <dbReference type="Proteomes" id="UP000726105"/>
    </source>
</evidence>
<dbReference type="EMBL" id="JADJIB010000005">
    <property type="protein sequence ID" value="MBK7274237.1"/>
    <property type="molecule type" value="Genomic_DNA"/>
</dbReference>
<keyword evidence="2" id="KW-1133">Transmembrane helix</keyword>
<dbReference type="AlphaFoldDB" id="A0A935IXK6"/>
<dbReference type="InterPro" id="IPR001434">
    <property type="entry name" value="OmcB-like_DUF11"/>
</dbReference>
<sequence>MGRWSSLLALGALATAPLLVTHAVTAPEAAAATTCVESNGSIPNVTEFDMFLSDRILVSGTDNTVGAVYKYVQADTGNLYDIIVTVMAVHDGDGAGTLLTNPQIDRETLTDPLPIPAYLGTPMWDLNNRVMSNLETWMTMKYQFVDHATGSPVSLNVIATSVDNDSTDNTHNTVQEYVRYNTLPNAWMYGTGSLLPQPTADGTILGWTGYNPGVIVENRSSAAGIYTNTSEFTWTSGHLVTYVSMPDPIDSIHQRIGALSLRCESGLSGVLPPDLTLQKTLNTTAPGGIGSFVTFTLTPSNIGFGSAAANWFVKEVPQTGLTITAMSGTGYTCSVGTLTCTNGTALAAGATANPITVTARVDSVTGGQLRNVAYVAPVAGATPAETIPLGTPPTSSTDTVASTTNNDAQAVVTWTPQIELVKWISQIVDTTGDGIIGPGDTLTYSFRVKNTGNVALSSVVINDSKLGITNSACVASLAVGASATCSFTKTYVITEADLLAGGVVNTATATGTPPSGLGLTNTTDVSDTGTAPTTPGVVTTVTTPETVDTPIPSTVYTSVTNSSALGDDPTVLTLQTPVASIVLLKSITNVVDTNGNGLIGQGDTVTYTFKVTNTGNVTLAPVTITDEKLGLTNWSCLATLAPGQTANCTSTANYIIQTVDVQNQGIVNTATATGTPPTRPAGAPVIPPATDVSDTGTYPTTPGHVSTVTNPATNETTIPTSITTTVTNSPTDPTSDPTVLSLAPYTLPRTGGVGVNLYTSGGALIVGGGLVWLLLGLRRRHAA</sequence>
<dbReference type="InterPro" id="IPR055354">
    <property type="entry name" value="DUF7507"/>
</dbReference>
<feature type="domain" description="DUF11" evidence="4">
    <location>
        <begin position="274"/>
        <end position="376"/>
    </location>
</feature>
<name>A0A935IXK6_9MICO</name>
<evidence type="ECO:0000256" key="3">
    <source>
        <dbReference type="SAM" id="SignalP"/>
    </source>
</evidence>
<dbReference type="NCBIfam" id="TIGR01451">
    <property type="entry name" value="B_ant_repeat"/>
    <property type="match status" value="2"/>
</dbReference>
<accession>A0A935IXK6</accession>
<dbReference type="Pfam" id="PF01345">
    <property type="entry name" value="DUF11"/>
    <property type="match status" value="1"/>
</dbReference>
<feature type="signal peptide" evidence="3">
    <location>
        <begin position="1"/>
        <end position="22"/>
    </location>
</feature>
<dbReference type="Proteomes" id="UP000726105">
    <property type="component" value="Unassembled WGS sequence"/>
</dbReference>
<evidence type="ECO:0008006" key="8">
    <source>
        <dbReference type="Google" id="ProtNLM"/>
    </source>
</evidence>
<feature type="domain" description="DUF7507" evidence="5">
    <location>
        <begin position="416"/>
        <end position="518"/>
    </location>
</feature>